<dbReference type="Proteomes" id="UP000233597">
    <property type="component" value="Unassembled WGS sequence"/>
</dbReference>
<name>A0A2N3KGH7_9PROT</name>
<comment type="caution">
    <text evidence="1">The sequence shown here is derived from an EMBL/GenBank/DDBJ whole genome shotgun (WGS) entry which is preliminary data.</text>
</comment>
<dbReference type="AlphaFoldDB" id="A0A2N3KGH7"/>
<dbReference type="RefSeq" id="WP_101270395.1">
    <property type="nucleotide sequence ID" value="NZ_NWTK01000018.1"/>
</dbReference>
<evidence type="ECO:0000313" key="2">
    <source>
        <dbReference type="Proteomes" id="UP000233597"/>
    </source>
</evidence>
<gene>
    <name evidence="1" type="ORF">COO20_21805</name>
</gene>
<organism evidence="1 2">
    <name type="scientific">Thalassospira marina</name>
    <dbReference type="NCBI Taxonomy" id="2048283"/>
    <lineage>
        <taxon>Bacteria</taxon>
        <taxon>Pseudomonadati</taxon>
        <taxon>Pseudomonadota</taxon>
        <taxon>Alphaproteobacteria</taxon>
        <taxon>Rhodospirillales</taxon>
        <taxon>Thalassospiraceae</taxon>
        <taxon>Thalassospira</taxon>
    </lineage>
</organism>
<dbReference type="EMBL" id="NWTK01000018">
    <property type="protein sequence ID" value="PKR49669.1"/>
    <property type="molecule type" value="Genomic_DNA"/>
</dbReference>
<evidence type="ECO:0000313" key="1">
    <source>
        <dbReference type="EMBL" id="PKR49669.1"/>
    </source>
</evidence>
<dbReference type="OrthoDB" id="7365049at2"/>
<proteinExistence type="predicted"/>
<reference evidence="1 2" key="1">
    <citation type="submission" date="2017-09" db="EMBL/GenBank/DDBJ databases">
        <title>Biodiversity and function of Thalassospira species in the particle-attached aromatic-hydrocarbon-degrading consortia from the surface seawater of the South China Sea.</title>
        <authorList>
            <person name="Dong C."/>
            <person name="Liu R."/>
            <person name="Shao Z."/>
        </authorList>
    </citation>
    <scope>NUCLEOTIDE SEQUENCE [LARGE SCALE GENOMIC DNA]</scope>
    <source>
        <strain evidence="1 2">CSC1P2</strain>
    </source>
</reference>
<protein>
    <submittedName>
        <fullName evidence="1">Uncharacterized protein</fullName>
    </submittedName>
</protein>
<sequence length="103" mass="11687">MSNIKNVSFLLEKNSFLKVDVGAVSDWAGFDKLIQFLKNEYNVEVLEGIDGPDARRWLLRSEGCDFELQHDDPYGNLIVATSQESEELVRKIGLDLEQRLSGI</sequence>
<accession>A0A2N3KGH7</accession>